<reference evidence="7 8" key="1">
    <citation type="submission" date="2017-09" db="EMBL/GenBank/DDBJ databases">
        <title>WGS assembly of Aquilegia coerulea Goldsmith.</title>
        <authorList>
            <person name="Hodges S."/>
            <person name="Kramer E."/>
            <person name="Nordborg M."/>
            <person name="Tomkins J."/>
            <person name="Borevitz J."/>
            <person name="Derieg N."/>
            <person name="Yan J."/>
            <person name="Mihaltcheva S."/>
            <person name="Hayes R.D."/>
            <person name="Rokhsar D."/>
        </authorList>
    </citation>
    <scope>NUCLEOTIDE SEQUENCE [LARGE SCALE GENOMIC DNA]</scope>
    <source>
        <strain evidence="8">cv. Goldsmith</strain>
    </source>
</reference>
<keyword evidence="8" id="KW-1185">Reference proteome</keyword>
<evidence type="ECO:0000259" key="6">
    <source>
        <dbReference type="PROSITE" id="PS50863"/>
    </source>
</evidence>
<evidence type="ECO:0000256" key="5">
    <source>
        <dbReference type="ARBA" id="ARBA00023242"/>
    </source>
</evidence>
<evidence type="ECO:0000256" key="2">
    <source>
        <dbReference type="ARBA" id="ARBA00023015"/>
    </source>
</evidence>
<dbReference type="PANTHER" id="PTHR31391">
    <property type="entry name" value="B3 DOMAIN-CONTAINING PROTEIN OS11G0197600-RELATED"/>
    <property type="match status" value="1"/>
</dbReference>
<evidence type="ECO:0000256" key="1">
    <source>
        <dbReference type="ARBA" id="ARBA00004123"/>
    </source>
</evidence>
<dbReference type="EMBL" id="KZ305026">
    <property type="protein sequence ID" value="PIA54644.1"/>
    <property type="molecule type" value="Genomic_DNA"/>
</dbReference>
<dbReference type="Gene3D" id="2.40.330.10">
    <property type="entry name" value="DNA-binding pseudobarrel domain"/>
    <property type="match status" value="2"/>
</dbReference>
<dbReference type="AlphaFoldDB" id="A0A2G5EFU8"/>
<dbReference type="PROSITE" id="PS50863">
    <property type="entry name" value="B3"/>
    <property type="match status" value="2"/>
</dbReference>
<dbReference type="SUPFAM" id="SSF101936">
    <property type="entry name" value="DNA-binding pseudobarrel domain"/>
    <property type="match status" value="2"/>
</dbReference>
<evidence type="ECO:0000256" key="3">
    <source>
        <dbReference type="ARBA" id="ARBA00023125"/>
    </source>
</evidence>
<name>A0A2G5EFU8_AQUCA</name>
<dbReference type="Proteomes" id="UP000230069">
    <property type="component" value="Unassembled WGS sequence"/>
</dbReference>
<dbReference type="Pfam" id="PF02362">
    <property type="entry name" value="B3"/>
    <property type="match status" value="2"/>
</dbReference>
<dbReference type="PANTHER" id="PTHR31391:SF106">
    <property type="entry name" value="B3 DOMAIN-CONTAINING PROTEIN OS01G0723500"/>
    <property type="match status" value="1"/>
</dbReference>
<dbReference type="CDD" id="cd10017">
    <property type="entry name" value="B3_DNA"/>
    <property type="match status" value="2"/>
</dbReference>
<proteinExistence type="predicted"/>
<evidence type="ECO:0000256" key="4">
    <source>
        <dbReference type="ARBA" id="ARBA00023163"/>
    </source>
</evidence>
<organism evidence="7 8">
    <name type="scientific">Aquilegia coerulea</name>
    <name type="common">Rocky mountain columbine</name>
    <dbReference type="NCBI Taxonomy" id="218851"/>
    <lineage>
        <taxon>Eukaryota</taxon>
        <taxon>Viridiplantae</taxon>
        <taxon>Streptophyta</taxon>
        <taxon>Embryophyta</taxon>
        <taxon>Tracheophyta</taxon>
        <taxon>Spermatophyta</taxon>
        <taxon>Magnoliopsida</taxon>
        <taxon>Ranunculales</taxon>
        <taxon>Ranunculaceae</taxon>
        <taxon>Thalictroideae</taxon>
        <taxon>Aquilegia</taxon>
    </lineage>
</organism>
<dbReference type="SMART" id="SM01019">
    <property type="entry name" value="B3"/>
    <property type="match status" value="2"/>
</dbReference>
<keyword evidence="5" id="KW-0539">Nucleus</keyword>
<dbReference type="InterPro" id="IPR015300">
    <property type="entry name" value="DNA-bd_pseudobarrel_sf"/>
</dbReference>
<gene>
    <name evidence="7" type="ORF">AQUCO_00900894v1</name>
</gene>
<dbReference type="InterPro" id="IPR044837">
    <property type="entry name" value="REM16-like"/>
</dbReference>
<dbReference type="GO" id="GO:0005634">
    <property type="term" value="C:nucleus"/>
    <property type="evidence" value="ECO:0007669"/>
    <property type="project" value="UniProtKB-SubCell"/>
</dbReference>
<keyword evidence="2" id="KW-0805">Transcription regulation</keyword>
<keyword evidence="3" id="KW-0238">DNA-binding</keyword>
<dbReference type="GO" id="GO:0003677">
    <property type="term" value="F:DNA binding"/>
    <property type="evidence" value="ECO:0007669"/>
    <property type="project" value="UniProtKB-KW"/>
</dbReference>
<dbReference type="InParanoid" id="A0A2G5EFU8"/>
<feature type="domain" description="TF-B3" evidence="6">
    <location>
        <begin position="125"/>
        <end position="218"/>
    </location>
</feature>
<dbReference type="STRING" id="218851.A0A2G5EFU8"/>
<feature type="domain" description="TF-B3" evidence="6">
    <location>
        <begin position="5"/>
        <end position="99"/>
    </location>
</feature>
<comment type="subcellular location">
    <subcellularLocation>
        <location evidence="1">Nucleus</location>
    </subcellularLocation>
</comment>
<sequence length="221" mass="25643">MKKPEFFKIIHPSLCTTEQLRIPPDFLKHISDEDNGIAVLEGPSATFDWHVRFCKKEGGTYLTEGWKEFVRDNALGKYEFVVFRHRGNMCFHVEIYAKSGCKTLDEYKAKVRNAAMSFTSTRPYFMRCLYPSCVYTSYVLNIPTDFAEAYLPKSKKEIVLQDRSGKSWFVTCNPGRRQYTFCGGWTCFVNENQLNAGDVCVFELIGYMKLRVYIFRVNPTS</sequence>
<dbReference type="OrthoDB" id="1666376at2759"/>
<evidence type="ECO:0000313" key="7">
    <source>
        <dbReference type="EMBL" id="PIA54644.1"/>
    </source>
</evidence>
<evidence type="ECO:0000313" key="8">
    <source>
        <dbReference type="Proteomes" id="UP000230069"/>
    </source>
</evidence>
<keyword evidence="4" id="KW-0804">Transcription</keyword>
<protein>
    <recommendedName>
        <fullName evidence="6">TF-B3 domain-containing protein</fullName>
    </recommendedName>
</protein>
<dbReference type="InterPro" id="IPR003340">
    <property type="entry name" value="B3_DNA-bd"/>
</dbReference>
<accession>A0A2G5EFU8</accession>